<dbReference type="InterPro" id="IPR050490">
    <property type="entry name" value="Bact_solute-bd_prot1"/>
</dbReference>
<keyword evidence="4" id="KW-1185">Reference proteome</keyword>
<sequence length="572" mass="63910">MRNMKVKLALASTAVLALTVIGCSKDDESTSTASPAASSSVSSVPTKAPEVRKDITVTAYDTGRVSQEEGTNESNRWTKWINEKGPENVKFTAVSFAQIKEKTNVMFASGSAPDLLMVFDPTIRNPLYEQKQLLPLDDLIAKSSTEYKKLLEQNPLLRKAGTKPDGKLYEVGHIQWVNPLRGVIIRTDWLKKLGLEMPKTTDDLYKVAKAFAEQDPDGNGKKDTFGIALAGSMEYTINQMFFAIKPWVVKEGKLTYSWENIKVATDFKKKLYSEGIVDKDFFNDKNMAKAKQDFITGKVGIISPNFNTPQDIVSQFLDPLQKNVPTATMTLMPFPTSPFGRFTPSLENPVQMTGAVAASTKNADAVMKYIDFMAKDSTADVLDNGTEGVHTKTVDGCAQIIDADKFKKEVSDITVYMKMLTNTGLRFNKCSTAAVQYKSDPRVQDYYQLLRDTYLTFDLPYAELTHSEHMPQLPKDLATIVTNTDKQVNSMVGAGNGTVWAKSIVEGDKYSTEDAMKEAISIWEKADGKKVEEWMANWYATQKDNAFLAKDMYEIAKQQDQKYKQIMSEIKK</sequence>
<dbReference type="Pfam" id="PF01547">
    <property type="entry name" value="SBP_bac_1"/>
    <property type="match status" value="1"/>
</dbReference>
<organism evidence="3 4">
    <name type="scientific">Paenibacillus allorhizoplanae</name>
    <dbReference type="NCBI Taxonomy" id="2905648"/>
    <lineage>
        <taxon>Bacteria</taxon>
        <taxon>Bacillati</taxon>
        <taxon>Bacillota</taxon>
        <taxon>Bacilli</taxon>
        <taxon>Bacillales</taxon>
        <taxon>Paenibacillaceae</taxon>
        <taxon>Paenibacillus</taxon>
    </lineage>
</organism>
<feature type="region of interest" description="Disordered" evidence="1">
    <location>
        <begin position="27"/>
        <end position="49"/>
    </location>
</feature>
<keyword evidence="2" id="KW-0732">Signal</keyword>
<feature type="signal peptide" evidence="2">
    <location>
        <begin position="1"/>
        <end position="17"/>
    </location>
</feature>
<evidence type="ECO:0008006" key="5">
    <source>
        <dbReference type="Google" id="ProtNLM"/>
    </source>
</evidence>
<dbReference type="PANTHER" id="PTHR43649">
    <property type="entry name" value="ARABINOSE-BINDING PROTEIN-RELATED"/>
    <property type="match status" value="1"/>
</dbReference>
<accession>A0ABM9CN17</accession>
<evidence type="ECO:0000256" key="2">
    <source>
        <dbReference type="SAM" id="SignalP"/>
    </source>
</evidence>
<dbReference type="PANTHER" id="PTHR43649:SF12">
    <property type="entry name" value="DIACETYLCHITOBIOSE BINDING PROTEIN DASA"/>
    <property type="match status" value="1"/>
</dbReference>
<dbReference type="Proteomes" id="UP000838821">
    <property type="component" value="Unassembled WGS sequence"/>
</dbReference>
<dbReference type="Gene3D" id="3.40.190.10">
    <property type="entry name" value="Periplasmic binding protein-like II"/>
    <property type="match status" value="2"/>
</dbReference>
<reference evidence="3" key="1">
    <citation type="submission" date="2022-01" db="EMBL/GenBank/DDBJ databases">
        <authorList>
            <person name="Criscuolo A."/>
        </authorList>
    </citation>
    <scope>NUCLEOTIDE SEQUENCE</scope>
    <source>
        <strain evidence="3">CIP111891</strain>
    </source>
</reference>
<feature type="compositionally biased region" description="Low complexity" evidence="1">
    <location>
        <begin position="30"/>
        <end position="46"/>
    </location>
</feature>
<dbReference type="SUPFAM" id="SSF53850">
    <property type="entry name" value="Periplasmic binding protein-like II"/>
    <property type="match status" value="1"/>
</dbReference>
<evidence type="ECO:0000256" key="1">
    <source>
        <dbReference type="SAM" id="MobiDB-lite"/>
    </source>
</evidence>
<comment type="caution">
    <text evidence="3">The sequence shown here is derived from an EMBL/GenBank/DDBJ whole genome shotgun (WGS) entry which is preliminary data.</text>
</comment>
<protein>
    <recommendedName>
        <fullName evidence="5">Extracellular solute-binding protein</fullName>
    </recommendedName>
</protein>
<evidence type="ECO:0000313" key="3">
    <source>
        <dbReference type="EMBL" id="CAH1216663.1"/>
    </source>
</evidence>
<name>A0ABM9CN17_9BACL</name>
<dbReference type="InterPro" id="IPR006059">
    <property type="entry name" value="SBP"/>
</dbReference>
<gene>
    <name evidence="3" type="ORF">PAECIP111891_04435</name>
</gene>
<dbReference type="EMBL" id="CAKMMW010000015">
    <property type="protein sequence ID" value="CAH1216663.1"/>
    <property type="molecule type" value="Genomic_DNA"/>
</dbReference>
<evidence type="ECO:0000313" key="4">
    <source>
        <dbReference type="Proteomes" id="UP000838821"/>
    </source>
</evidence>
<dbReference type="PROSITE" id="PS51257">
    <property type="entry name" value="PROKAR_LIPOPROTEIN"/>
    <property type="match status" value="1"/>
</dbReference>
<dbReference type="RefSeq" id="WP_236290576.1">
    <property type="nucleotide sequence ID" value="NZ_CAKMMW010000015.1"/>
</dbReference>
<proteinExistence type="predicted"/>
<feature type="chain" id="PRO_5046766030" description="Extracellular solute-binding protein" evidence="2">
    <location>
        <begin position="18"/>
        <end position="572"/>
    </location>
</feature>